<evidence type="ECO:0000313" key="13">
    <source>
        <dbReference type="EMBL" id="KAK6184876.1"/>
    </source>
</evidence>
<keyword evidence="7" id="KW-0378">Hydrolase</keyword>
<keyword evidence="4" id="KW-0645">Protease</keyword>
<accession>A0AAN8JWA6</accession>
<keyword evidence="3" id="KW-0121">Carboxypeptidase</keyword>
<feature type="domain" description="Peptidase M14" evidence="12">
    <location>
        <begin position="127"/>
        <end position="430"/>
    </location>
</feature>
<keyword evidence="6" id="KW-0732">Signal</keyword>
<dbReference type="PANTHER" id="PTHR11705:SF91">
    <property type="entry name" value="FI01817P-RELATED"/>
    <property type="match status" value="1"/>
</dbReference>
<evidence type="ECO:0000256" key="9">
    <source>
        <dbReference type="ARBA" id="ARBA00023049"/>
    </source>
</evidence>
<evidence type="ECO:0000256" key="2">
    <source>
        <dbReference type="ARBA" id="ARBA00005988"/>
    </source>
</evidence>
<dbReference type="SUPFAM" id="SSF54897">
    <property type="entry name" value="Protease propeptides/inhibitors"/>
    <property type="match status" value="1"/>
</dbReference>
<evidence type="ECO:0000256" key="7">
    <source>
        <dbReference type="ARBA" id="ARBA00022801"/>
    </source>
</evidence>
<comment type="cofactor">
    <cofactor evidence="1">
        <name>Zn(2+)</name>
        <dbReference type="ChEBI" id="CHEBI:29105"/>
    </cofactor>
</comment>
<evidence type="ECO:0000313" key="14">
    <source>
        <dbReference type="Proteomes" id="UP001347796"/>
    </source>
</evidence>
<dbReference type="CDD" id="cd03860">
    <property type="entry name" value="M14_CP_A-B_like"/>
    <property type="match status" value="1"/>
</dbReference>
<dbReference type="Pfam" id="PF00246">
    <property type="entry name" value="Peptidase_M14"/>
    <property type="match status" value="1"/>
</dbReference>
<evidence type="ECO:0000259" key="12">
    <source>
        <dbReference type="PROSITE" id="PS52035"/>
    </source>
</evidence>
<dbReference type="InterPro" id="IPR057247">
    <property type="entry name" value="CARBOXYPEPT_ZN_2"/>
</dbReference>
<name>A0AAN8JWA6_PATCE</name>
<dbReference type="InterPro" id="IPR036990">
    <property type="entry name" value="M14A-like_propep"/>
</dbReference>
<dbReference type="PRINTS" id="PR00765">
    <property type="entry name" value="CRBOXYPTASEA"/>
</dbReference>
<dbReference type="AlphaFoldDB" id="A0AAN8JWA6"/>
<feature type="active site" description="Proton donor/acceptor" evidence="11">
    <location>
        <position position="394"/>
    </location>
</feature>
<sequence length="434" mass="49080">MLIVLLACISVAVAAPASEYSGRKRYDNYRLISVQPQNEQQLKVMSDFQTKGYNSIFFDFWAGPTLKRPAEFTVSPSQYEKVMQYLQYNNMTPTVEVDDIQMFENIAEFEVKVQPELFFNNIVDHSQYHRYGQISEYLTGFANNFGSIARKRSMFHTTYDGRTMDYLEISTNGFAGTRRAILIEAGIHAREWISPAAILYITDRLLATYTTDSEAAYMLNNFDWIIIPVTNPDGYEYSHTDDRYWRKNRNYRGGECMGVDLNRNFDARWGTTGVSSSCSSNIYPGTEPMSEVEAQNVQELVADIQSGGTRLIGYLAVHSYSQMILLPYSHTLGSRPPNYQDLDNYGISAGNALYNVHGRRFQVGTGPELLYAASGGSEDWAILRGSVKYSYCYELRPATVSEGGFVLPPSEIVPSGEELFASFYNLAISFHNDI</sequence>
<evidence type="ECO:0000256" key="1">
    <source>
        <dbReference type="ARBA" id="ARBA00001947"/>
    </source>
</evidence>
<evidence type="ECO:0000256" key="11">
    <source>
        <dbReference type="PROSITE-ProRule" id="PRU01379"/>
    </source>
</evidence>
<proteinExistence type="inferred from homology"/>
<comment type="similarity">
    <text evidence="2 11">Belongs to the peptidase M14 family.</text>
</comment>
<protein>
    <recommendedName>
        <fullName evidence="12">Peptidase M14 domain-containing protein</fullName>
    </recommendedName>
</protein>
<keyword evidence="9" id="KW-0482">Metalloprotease</keyword>
<dbReference type="GO" id="GO:0005615">
    <property type="term" value="C:extracellular space"/>
    <property type="evidence" value="ECO:0007669"/>
    <property type="project" value="TreeGrafter"/>
</dbReference>
<dbReference type="InterPro" id="IPR003146">
    <property type="entry name" value="M14A_act_pep"/>
</dbReference>
<dbReference type="PROSITE" id="PS52035">
    <property type="entry name" value="PEPTIDASE_M14"/>
    <property type="match status" value="1"/>
</dbReference>
<evidence type="ECO:0000256" key="10">
    <source>
        <dbReference type="ARBA" id="ARBA00023157"/>
    </source>
</evidence>
<dbReference type="PANTHER" id="PTHR11705">
    <property type="entry name" value="PROTEASE FAMILY M14 CARBOXYPEPTIDASE A,B"/>
    <property type="match status" value="1"/>
</dbReference>
<dbReference type="SUPFAM" id="SSF53187">
    <property type="entry name" value="Zn-dependent exopeptidases"/>
    <property type="match status" value="1"/>
</dbReference>
<dbReference type="FunFam" id="3.40.630.10:FF:000084">
    <property type="entry name" value="Carboxypeptidase B2"/>
    <property type="match status" value="1"/>
</dbReference>
<dbReference type="Pfam" id="PF02244">
    <property type="entry name" value="Propep_M14"/>
    <property type="match status" value="1"/>
</dbReference>
<keyword evidence="5" id="KW-0479">Metal-binding</keyword>
<evidence type="ECO:0000256" key="8">
    <source>
        <dbReference type="ARBA" id="ARBA00022833"/>
    </source>
</evidence>
<dbReference type="PROSITE" id="PS00133">
    <property type="entry name" value="CARBOXYPEPT_ZN_2"/>
    <property type="match status" value="1"/>
</dbReference>
<dbReference type="Proteomes" id="UP001347796">
    <property type="component" value="Unassembled WGS sequence"/>
</dbReference>
<comment type="caution">
    <text evidence="13">The sequence shown here is derived from an EMBL/GenBank/DDBJ whole genome shotgun (WGS) entry which is preliminary data.</text>
</comment>
<evidence type="ECO:0000256" key="5">
    <source>
        <dbReference type="ARBA" id="ARBA00022723"/>
    </source>
</evidence>
<organism evidence="13 14">
    <name type="scientific">Patella caerulea</name>
    <name type="common">Rayed Mediterranean limpet</name>
    <dbReference type="NCBI Taxonomy" id="87958"/>
    <lineage>
        <taxon>Eukaryota</taxon>
        <taxon>Metazoa</taxon>
        <taxon>Spiralia</taxon>
        <taxon>Lophotrochozoa</taxon>
        <taxon>Mollusca</taxon>
        <taxon>Gastropoda</taxon>
        <taxon>Patellogastropoda</taxon>
        <taxon>Patelloidea</taxon>
        <taxon>Patellidae</taxon>
        <taxon>Patella</taxon>
    </lineage>
</organism>
<keyword evidence="10" id="KW-1015">Disulfide bond</keyword>
<dbReference type="InterPro" id="IPR000834">
    <property type="entry name" value="Peptidase_M14"/>
</dbReference>
<dbReference type="Gene3D" id="3.30.70.340">
    <property type="entry name" value="Metallocarboxypeptidase-like"/>
    <property type="match status" value="1"/>
</dbReference>
<evidence type="ECO:0000256" key="6">
    <source>
        <dbReference type="ARBA" id="ARBA00022729"/>
    </source>
</evidence>
<keyword evidence="8" id="KW-0862">Zinc</keyword>
<dbReference type="Gene3D" id="3.40.630.10">
    <property type="entry name" value="Zn peptidases"/>
    <property type="match status" value="1"/>
</dbReference>
<gene>
    <name evidence="13" type="ORF">SNE40_007238</name>
</gene>
<dbReference type="GO" id="GO:0008270">
    <property type="term" value="F:zinc ion binding"/>
    <property type="evidence" value="ECO:0007669"/>
    <property type="project" value="InterPro"/>
</dbReference>
<dbReference type="GO" id="GO:0006508">
    <property type="term" value="P:proteolysis"/>
    <property type="evidence" value="ECO:0007669"/>
    <property type="project" value="UniProtKB-KW"/>
</dbReference>
<reference evidence="13 14" key="1">
    <citation type="submission" date="2024-01" db="EMBL/GenBank/DDBJ databases">
        <title>The genome of the rayed Mediterranean limpet Patella caerulea (Linnaeus, 1758).</title>
        <authorList>
            <person name="Anh-Thu Weber A."/>
            <person name="Halstead-Nussloch G."/>
        </authorList>
    </citation>
    <scope>NUCLEOTIDE SEQUENCE [LARGE SCALE GENOMIC DNA]</scope>
    <source>
        <strain evidence="13">AATW-2023a</strain>
        <tissue evidence="13">Whole specimen</tissue>
    </source>
</reference>
<evidence type="ECO:0000256" key="4">
    <source>
        <dbReference type="ARBA" id="ARBA00022670"/>
    </source>
</evidence>
<keyword evidence="14" id="KW-1185">Reference proteome</keyword>
<dbReference type="GO" id="GO:0004181">
    <property type="term" value="F:metallocarboxypeptidase activity"/>
    <property type="evidence" value="ECO:0007669"/>
    <property type="project" value="InterPro"/>
</dbReference>
<dbReference type="EMBL" id="JAZGQO010000006">
    <property type="protein sequence ID" value="KAK6184876.1"/>
    <property type="molecule type" value="Genomic_DNA"/>
</dbReference>
<dbReference type="SMART" id="SM00631">
    <property type="entry name" value="Zn_pept"/>
    <property type="match status" value="1"/>
</dbReference>
<evidence type="ECO:0000256" key="3">
    <source>
        <dbReference type="ARBA" id="ARBA00022645"/>
    </source>
</evidence>